<proteinExistence type="predicted"/>
<reference evidence="3" key="1">
    <citation type="submission" date="2016-02" db="EMBL/GenBank/DDBJ databases">
        <authorList>
            <person name="Wibberg D."/>
        </authorList>
    </citation>
    <scope>NUCLEOTIDE SEQUENCE [LARGE SCALE GENOMIC DNA]</scope>
</reference>
<accession>A0A1C3NZ81</accession>
<dbReference type="AlphaFoldDB" id="A0A1C3NZ81"/>
<dbReference type="Proteomes" id="UP000199013">
    <property type="component" value="Unassembled WGS sequence"/>
</dbReference>
<feature type="region of interest" description="Disordered" evidence="1">
    <location>
        <begin position="48"/>
        <end position="70"/>
    </location>
</feature>
<gene>
    <name evidence="2" type="ORF">FDG2_3249</name>
</gene>
<name>A0A1C3NZ81_9ACTN</name>
<keyword evidence="3" id="KW-1185">Reference proteome</keyword>
<evidence type="ECO:0000256" key="1">
    <source>
        <dbReference type="SAM" id="MobiDB-lite"/>
    </source>
</evidence>
<protein>
    <submittedName>
        <fullName evidence="2">Uncharacterized protein</fullName>
    </submittedName>
</protein>
<organism evidence="2 3">
    <name type="scientific">Candidatus Protofrankia californiensis</name>
    <dbReference type="NCBI Taxonomy" id="1839754"/>
    <lineage>
        <taxon>Bacteria</taxon>
        <taxon>Bacillati</taxon>
        <taxon>Actinomycetota</taxon>
        <taxon>Actinomycetes</taxon>
        <taxon>Frankiales</taxon>
        <taxon>Frankiaceae</taxon>
        <taxon>Protofrankia</taxon>
    </lineage>
</organism>
<sequence length="163" mass="17673">MADRTGKDTLDWDTSQVRTHTGLCRHTALSTLAQLRAAALRAAATGALTLPATSPDSRPKPRPPRGSALTDEQVRALLNTIPTGDAPVPARAGLPCPPDLAPIRLSIPETLRLASLARHLTTGRITATEATFTLLWSLRRRRHQTVARWHHHSVRLTLITGPS</sequence>
<evidence type="ECO:0000313" key="2">
    <source>
        <dbReference type="EMBL" id="SBW22873.1"/>
    </source>
</evidence>
<evidence type="ECO:0000313" key="3">
    <source>
        <dbReference type="Proteomes" id="UP000199013"/>
    </source>
</evidence>
<dbReference type="EMBL" id="FLUV01001367">
    <property type="protein sequence ID" value="SBW22873.1"/>
    <property type="molecule type" value="Genomic_DNA"/>
</dbReference>